<evidence type="ECO:0000256" key="12">
    <source>
        <dbReference type="RuleBase" id="RU079119"/>
    </source>
</evidence>
<comment type="function">
    <text evidence="11">Mediates the reversible addition of palmitate to target proteins, thereby regulating their membrane association and biological function.</text>
</comment>
<evidence type="ECO:0000256" key="4">
    <source>
        <dbReference type="ARBA" id="ARBA00022824"/>
    </source>
</evidence>
<feature type="transmembrane region" description="Helical" evidence="11 12">
    <location>
        <begin position="41"/>
        <end position="60"/>
    </location>
</feature>
<evidence type="ECO:0000256" key="5">
    <source>
        <dbReference type="ARBA" id="ARBA00022989"/>
    </source>
</evidence>
<gene>
    <name evidence="11" type="primary">PFA4</name>
    <name evidence="15" type="ORF">FISHEDRAFT_36629</name>
</gene>
<protein>
    <recommendedName>
        <fullName evidence="11">Palmitoyltransferase PFA4</fullName>
        <ecNumber evidence="11">2.3.1.225</ecNumber>
    </recommendedName>
    <alternativeName>
        <fullName evidence="11">Protein S-acyltransferase</fullName>
        <shortName evidence="11">PAT</shortName>
    </alternativeName>
    <alternativeName>
        <fullName evidence="11">Protein fatty acyltransferase 4</fullName>
    </alternativeName>
</protein>
<name>A0A0D7AIJ7_9AGAR</name>
<keyword evidence="6 11" id="KW-0472">Membrane</keyword>
<dbReference type="GO" id="GO:0019706">
    <property type="term" value="F:protein-cysteine S-palmitoyltransferase activity"/>
    <property type="evidence" value="ECO:0007669"/>
    <property type="project" value="UniProtKB-UniRule"/>
</dbReference>
<accession>A0A0D7AIJ7</accession>
<reference evidence="15 16" key="1">
    <citation type="journal article" date="2015" name="Fungal Genet. Biol.">
        <title>Evolution of novel wood decay mechanisms in Agaricales revealed by the genome sequences of Fistulina hepatica and Cylindrobasidium torrendii.</title>
        <authorList>
            <person name="Floudas D."/>
            <person name="Held B.W."/>
            <person name="Riley R."/>
            <person name="Nagy L.G."/>
            <person name="Koehler G."/>
            <person name="Ransdell A.S."/>
            <person name="Younus H."/>
            <person name="Chow J."/>
            <person name="Chiniquy J."/>
            <person name="Lipzen A."/>
            <person name="Tritt A."/>
            <person name="Sun H."/>
            <person name="Haridas S."/>
            <person name="LaButti K."/>
            <person name="Ohm R.A."/>
            <person name="Kues U."/>
            <person name="Blanchette R.A."/>
            <person name="Grigoriev I.V."/>
            <person name="Minto R.E."/>
            <person name="Hibbett D.S."/>
        </authorList>
    </citation>
    <scope>NUCLEOTIDE SEQUENCE [LARGE SCALE GENOMIC DNA]</scope>
    <source>
        <strain evidence="15 16">ATCC 64428</strain>
    </source>
</reference>
<keyword evidence="5 11" id="KW-1133">Transmembrane helix</keyword>
<dbReference type="HAMAP" id="MF_03199">
    <property type="entry name" value="DHHC_PAT_PFA4"/>
    <property type="match status" value="1"/>
</dbReference>
<dbReference type="AlphaFoldDB" id="A0A0D7AIJ7"/>
<dbReference type="Proteomes" id="UP000054144">
    <property type="component" value="Unassembled WGS sequence"/>
</dbReference>
<comment type="similarity">
    <text evidence="11">Belongs to the DHHC palmitoyltransferase family. PFA4 subfamily.</text>
</comment>
<comment type="catalytic activity">
    <reaction evidence="10 11 12">
        <text>L-cysteinyl-[protein] + hexadecanoyl-CoA = S-hexadecanoyl-L-cysteinyl-[protein] + CoA</text>
        <dbReference type="Rhea" id="RHEA:36683"/>
        <dbReference type="Rhea" id="RHEA-COMP:10131"/>
        <dbReference type="Rhea" id="RHEA-COMP:11032"/>
        <dbReference type="ChEBI" id="CHEBI:29950"/>
        <dbReference type="ChEBI" id="CHEBI:57287"/>
        <dbReference type="ChEBI" id="CHEBI:57379"/>
        <dbReference type="ChEBI" id="CHEBI:74151"/>
        <dbReference type="EC" id="2.3.1.225"/>
    </reaction>
</comment>
<evidence type="ECO:0000256" key="2">
    <source>
        <dbReference type="ARBA" id="ARBA00022679"/>
    </source>
</evidence>
<feature type="domain" description="Palmitoyltransferase DHHC" evidence="14">
    <location>
        <begin position="87"/>
        <end position="223"/>
    </location>
</feature>
<feature type="transmembrane region" description="Helical" evidence="11 12">
    <location>
        <begin position="138"/>
        <end position="158"/>
    </location>
</feature>
<keyword evidence="2 11" id="KW-0808">Transferase</keyword>
<keyword evidence="3 11" id="KW-0812">Transmembrane</keyword>
<feature type="transmembrane region" description="Helical" evidence="11 12">
    <location>
        <begin position="170"/>
        <end position="194"/>
    </location>
</feature>
<evidence type="ECO:0000256" key="9">
    <source>
        <dbReference type="ARBA" id="ARBA00023315"/>
    </source>
</evidence>
<feature type="transmembrane region" description="Helical" evidence="11 12">
    <location>
        <begin position="6"/>
        <end position="29"/>
    </location>
</feature>
<keyword evidence="9 11" id="KW-0012">Acyltransferase</keyword>
<evidence type="ECO:0000256" key="10">
    <source>
        <dbReference type="ARBA" id="ARBA00048048"/>
    </source>
</evidence>
<evidence type="ECO:0000256" key="3">
    <source>
        <dbReference type="ARBA" id="ARBA00022692"/>
    </source>
</evidence>
<dbReference type="InterPro" id="IPR039859">
    <property type="entry name" value="PFA4/ZDH16/20/ERF2-like"/>
</dbReference>
<evidence type="ECO:0000256" key="7">
    <source>
        <dbReference type="ARBA" id="ARBA00023139"/>
    </source>
</evidence>
<keyword evidence="7 11" id="KW-0564">Palmitate</keyword>
<evidence type="ECO:0000256" key="13">
    <source>
        <dbReference type="SAM" id="MobiDB-lite"/>
    </source>
</evidence>
<dbReference type="Pfam" id="PF01529">
    <property type="entry name" value="DHHC"/>
    <property type="match status" value="1"/>
</dbReference>
<evidence type="ECO:0000256" key="1">
    <source>
        <dbReference type="ARBA" id="ARBA00004141"/>
    </source>
</evidence>
<organism evidence="15 16">
    <name type="scientific">Fistulina hepatica ATCC 64428</name>
    <dbReference type="NCBI Taxonomy" id="1128425"/>
    <lineage>
        <taxon>Eukaryota</taxon>
        <taxon>Fungi</taxon>
        <taxon>Dikarya</taxon>
        <taxon>Basidiomycota</taxon>
        <taxon>Agaricomycotina</taxon>
        <taxon>Agaricomycetes</taxon>
        <taxon>Agaricomycetidae</taxon>
        <taxon>Agaricales</taxon>
        <taxon>Fistulinaceae</taxon>
        <taxon>Fistulina</taxon>
    </lineage>
</organism>
<dbReference type="InterPro" id="IPR033682">
    <property type="entry name" value="PFA4"/>
</dbReference>
<feature type="active site" description="S-palmitoyl cysteine intermediate" evidence="11">
    <location>
        <position position="120"/>
    </location>
</feature>
<feature type="region of interest" description="Disordered" evidence="13">
    <location>
        <begin position="354"/>
        <end position="380"/>
    </location>
</feature>
<comment type="subcellular location">
    <subcellularLocation>
        <location evidence="11">Endoplasmic reticulum membrane</location>
        <topology evidence="11">Multi-pass membrane protein</topology>
    </subcellularLocation>
    <subcellularLocation>
        <location evidence="1">Membrane</location>
        <topology evidence="1">Multi-pass membrane protein</topology>
    </subcellularLocation>
</comment>
<dbReference type="PROSITE" id="PS50216">
    <property type="entry name" value="DHHC"/>
    <property type="match status" value="1"/>
</dbReference>
<dbReference type="PANTHER" id="PTHR12246">
    <property type="entry name" value="PALMITOYLTRANSFERASE ZDHHC16"/>
    <property type="match status" value="1"/>
</dbReference>
<proteinExistence type="inferred from homology"/>
<feature type="region of interest" description="Disordered" evidence="13">
    <location>
        <begin position="406"/>
        <end position="454"/>
    </location>
</feature>
<keyword evidence="8 11" id="KW-0449">Lipoprotein</keyword>
<evidence type="ECO:0000256" key="6">
    <source>
        <dbReference type="ARBA" id="ARBA00023136"/>
    </source>
</evidence>
<evidence type="ECO:0000259" key="14">
    <source>
        <dbReference type="Pfam" id="PF01529"/>
    </source>
</evidence>
<keyword evidence="16" id="KW-1185">Reference proteome</keyword>
<dbReference type="OrthoDB" id="331948at2759"/>
<evidence type="ECO:0000313" key="15">
    <source>
        <dbReference type="EMBL" id="KIY51574.1"/>
    </source>
</evidence>
<keyword evidence="4 11" id="KW-0256">Endoplasmic reticulum</keyword>
<dbReference type="InterPro" id="IPR001594">
    <property type="entry name" value="Palmitoyltrfase_DHHC"/>
</dbReference>
<comment type="domain">
    <text evidence="11 12">The DHHC domain is required for palmitoyltransferase activity.</text>
</comment>
<evidence type="ECO:0000256" key="11">
    <source>
        <dbReference type="HAMAP-Rule" id="MF_03199"/>
    </source>
</evidence>
<sequence>MHPIFGRIVVGFVTCLICFIAYSSQIFIIWPWYGRELSVDLLVLLVPFNILVGLLLWNYFLCVNADPGSVPTRWVSSNAHEVKRLTGKPRYCRVCDVYKPPRTHHCSQCDRCVLRMDHHCPWINNCVGHFTYGHFIRFLFYVDVACSYHMAMVIFRIMDAMNYGIWREPPGIEMVFIVLNIVACTPVLLAVGAFRQVVPYVPDLIYHFLNLAGNSTTIEGWEKDRAATMLRHGRIQEIKFPYNLGAWKNIKSVLGDSPLLWCVPQPTPGDGLSYPVVYGEAGTEHWPPQPSDQRREFRLPDSPWTYGSESFNPALHVSNSEIRHSESFVHRRRVNSNISPVPPYHPDYQAYQEGENPFGAYYSSSESEDEGDAPSNYGRTLVRRGSEGYEVRPATREEMLQRYLHDIGDAPGRYSKYVPEPSSDSEVEDNPGPCSTPSAAEASTWRQRAANLDV</sequence>
<dbReference type="EC" id="2.3.1.225" evidence="11"/>
<dbReference type="EMBL" id="KN881649">
    <property type="protein sequence ID" value="KIY51574.1"/>
    <property type="molecule type" value="Genomic_DNA"/>
</dbReference>
<dbReference type="GO" id="GO:0005789">
    <property type="term" value="C:endoplasmic reticulum membrane"/>
    <property type="evidence" value="ECO:0007669"/>
    <property type="project" value="UniProtKB-SubCell"/>
</dbReference>
<evidence type="ECO:0000313" key="16">
    <source>
        <dbReference type="Proteomes" id="UP000054144"/>
    </source>
</evidence>
<evidence type="ECO:0000256" key="8">
    <source>
        <dbReference type="ARBA" id="ARBA00023288"/>
    </source>
</evidence>